<proteinExistence type="predicted"/>
<dbReference type="Proteomes" id="UP001270362">
    <property type="component" value="Unassembled WGS sequence"/>
</dbReference>
<protein>
    <submittedName>
        <fullName evidence="2">Uncharacterized protein</fullName>
    </submittedName>
</protein>
<sequence>MALVLVPCDSVAEFLMTAVDTPTAALAESPCRANGGLHDIIRYYADQCLASTSWDHLLPVFKEICTKTWQMNPTERLAGLPPTLVQSILQASLHARDWDFFEQTASHICNKLPLTFFQWARAEVKAGRLAFCDVGKGMMTAAVSYADAHRKCLAVLSLVDSQDDAVAQEGARQAAATICGMSHPKPLGERDGRMLVEMASVVLGLECLVSTGFVPVVEINSAQVPFMFGVIRELRMSEYRTDSQSTITRSLLQKLARQTISALDVSRLPSINKSTVSHRLKQGVASVLVGPVASPRLASQAPLEATTEAQHIADFIDCLLAEKMDDILTLQSAFKIVGGAELINKREFVLFGYPSFACFRVFSKKHGVPLSTPRYRHIFAAILDSYILKLVGREPARDLIPPAGQPPLSSFCSSYCGYSICQYASRFLASPSQSFALRASQQQMAHLSEHCSLSLKESLGFTFACEDDDRVVLRKPKPLTTGDSWGDWTQRKAKARRQISLISSKLPEILGEEYHGIIELKSLDIHSSLFAENDAHPQSSSGTGVAYQQKAVQRSSQQPFAQFGLPPASHGNPFAAGAVPLPPISSLHLPVPSHSYAHNTFTNVGSRLPQQTLGVGQPIPVTRIAQQSLASVAQQQAHVYPGSTLSAMGTRLTHQPLGVSQPSPVARPPQQSTASANSVTEPFSYQQHAQ</sequence>
<evidence type="ECO:0000313" key="2">
    <source>
        <dbReference type="EMBL" id="KAK3694148.1"/>
    </source>
</evidence>
<feature type="compositionally biased region" description="Polar residues" evidence="1">
    <location>
        <begin position="658"/>
        <end position="690"/>
    </location>
</feature>
<evidence type="ECO:0000256" key="1">
    <source>
        <dbReference type="SAM" id="MobiDB-lite"/>
    </source>
</evidence>
<evidence type="ECO:0000313" key="3">
    <source>
        <dbReference type="Proteomes" id="UP001270362"/>
    </source>
</evidence>
<comment type="caution">
    <text evidence="2">The sequence shown here is derived from an EMBL/GenBank/DDBJ whole genome shotgun (WGS) entry which is preliminary data.</text>
</comment>
<keyword evidence="3" id="KW-1185">Reference proteome</keyword>
<feature type="region of interest" description="Disordered" evidence="1">
    <location>
        <begin position="654"/>
        <end position="690"/>
    </location>
</feature>
<dbReference type="EMBL" id="JAULSO010000001">
    <property type="protein sequence ID" value="KAK3694148.1"/>
    <property type="molecule type" value="Genomic_DNA"/>
</dbReference>
<organism evidence="2 3">
    <name type="scientific">Podospora appendiculata</name>
    <dbReference type="NCBI Taxonomy" id="314037"/>
    <lineage>
        <taxon>Eukaryota</taxon>
        <taxon>Fungi</taxon>
        <taxon>Dikarya</taxon>
        <taxon>Ascomycota</taxon>
        <taxon>Pezizomycotina</taxon>
        <taxon>Sordariomycetes</taxon>
        <taxon>Sordariomycetidae</taxon>
        <taxon>Sordariales</taxon>
        <taxon>Podosporaceae</taxon>
        <taxon>Podospora</taxon>
    </lineage>
</organism>
<gene>
    <name evidence="2" type="ORF">B0T22DRAFT_62816</name>
</gene>
<reference evidence="2" key="1">
    <citation type="journal article" date="2023" name="Mol. Phylogenet. Evol.">
        <title>Genome-scale phylogeny and comparative genomics of the fungal order Sordariales.</title>
        <authorList>
            <person name="Hensen N."/>
            <person name="Bonometti L."/>
            <person name="Westerberg I."/>
            <person name="Brannstrom I.O."/>
            <person name="Guillou S."/>
            <person name="Cros-Aarteil S."/>
            <person name="Calhoun S."/>
            <person name="Haridas S."/>
            <person name="Kuo A."/>
            <person name="Mondo S."/>
            <person name="Pangilinan J."/>
            <person name="Riley R."/>
            <person name="LaButti K."/>
            <person name="Andreopoulos B."/>
            <person name="Lipzen A."/>
            <person name="Chen C."/>
            <person name="Yan M."/>
            <person name="Daum C."/>
            <person name="Ng V."/>
            <person name="Clum A."/>
            <person name="Steindorff A."/>
            <person name="Ohm R.A."/>
            <person name="Martin F."/>
            <person name="Silar P."/>
            <person name="Natvig D.O."/>
            <person name="Lalanne C."/>
            <person name="Gautier V."/>
            <person name="Ament-Velasquez S.L."/>
            <person name="Kruys A."/>
            <person name="Hutchinson M.I."/>
            <person name="Powell A.J."/>
            <person name="Barry K."/>
            <person name="Miller A.N."/>
            <person name="Grigoriev I.V."/>
            <person name="Debuchy R."/>
            <person name="Gladieux P."/>
            <person name="Hiltunen Thoren M."/>
            <person name="Johannesson H."/>
        </authorList>
    </citation>
    <scope>NUCLEOTIDE SEQUENCE</scope>
    <source>
        <strain evidence="2">CBS 314.62</strain>
    </source>
</reference>
<reference evidence="2" key="2">
    <citation type="submission" date="2023-06" db="EMBL/GenBank/DDBJ databases">
        <authorList>
            <consortium name="Lawrence Berkeley National Laboratory"/>
            <person name="Haridas S."/>
            <person name="Hensen N."/>
            <person name="Bonometti L."/>
            <person name="Westerberg I."/>
            <person name="Brannstrom I.O."/>
            <person name="Guillou S."/>
            <person name="Cros-Aarteil S."/>
            <person name="Calhoun S."/>
            <person name="Kuo A."/>
            <person name="Mondo S."/>
            <person name="Pangilinan J."/>
            <person name="Riley R."/>
            <person name="Labutti K."/>
            <person name="Andreopoulos B."/>
            <person name="Lipzen A."/>
            <person name="Chen C."/>
            <person name="Yanf M."/>
            <person name="Daum C."/>
            <person name="Ng V."/>
            <person name="Clum A."/>
            <person name="Steindorff A."/>
            <person name="Ohm R."/>
            <person name="Martin F."/>
            <person name="Silar P."/>
            <person name="Natvig D."/>
            <person name="Lalanne C."/>
            <person name="Gautier V."/>
            <person name="Ament-Velasquez S.L."/>
            <person name="Kruys A."/>
            <person name="Hutchinson M.I."/>
            <person name="Powell A.J."/>
            <person name="Barry K."/>
            <person name="Miller A.N."/>
            <person name="Grigoriev I.V."/>
            <person name="Debuchy R."/>
            <person name="Gladieux P."/>
            <person name="Thoren M.H."/>
            <person name="Johannesson H."/>
        </authorList>
    </citation>
    <scope>NUCLEOTIDE SEQUENCE</scope>
    <source>
        <strain evidence="2">CBS 314.62</strain>
    </source>
</reference>
<name>A0AAE1CHB2_9PEZI</name>
<dbReference type="AlphaFoldDB" id="A0AAE1CHB2"/>
<accession>A0AAE1CHB2</accession>